<reference evidence="7" key="1">
    <citation type="journal article" date="2000" name="Proc. Natl. Acad. Sci. U.S.A.">
        <title>The pollen determinant of self-incompatibility in Brassica campestris.</title>
        <authorList>
            <person name="Takayama S."/>
            <person name="Shiba H."/>
            <person name="Iwano M."/>
            <person name="Shimosato H."/>
            <person name="Che F.-S."/>
            <person name="Kai N."/>
            <person name="Watanabe M."/>
            <person name="Suzuki G."/>
            <person name="Hinata K."/>
            <person name="Isogai A."/>
        </authorList>
    </citation>
    <scope>NUCLEOTIDE SEQUENCE</scope>
    <source>
        <strain evidence="7">S52-homozygote</strain>
        <tissue evidence="7">Anther</tissue>
    </source>
</reference>
<evidence type="ECO:0000256" key="5">
    <source>
        <dbReference type="ARBA" id="ARBA00023157"/>
    </source>
</evidence>
<name>Q9MB54_BRACM</name>
<dbReference type="GO" id="GO:0005576">
    <property type="term" value="C:extracellular region"/>
    <property type="evidence" value="ECO:0007669"/>
    <property type="project" value="UniProtKB-SubCell"/>
</dbReference>
<proteinExistence type="evidence at transcript level"/>
<evidence type="ECO:0000256" key="3">
    <source>
        <dbReference type="ARBA" id="ARBA00022525"/>
    </source>
</evidence>
<protein>
    <submittedName>
        <fullName evidence="7">S-locus pollen protein</fullName>
    </submittedName>
</protein>
<dbReference type="InterPro" id="IPR036574">
    <property type="entry name" value="Scorpion_toxin-like_sf"/>
</dbReference>
<dbReference type="AlphaFoldDB" id="Q9MB54"/>
<evidence type="ECO:0000256" key="2">
    <source>
        <dbReference type="ARBA" id="ARBA00006722"/>
    </source>
</evidence>
<evidence type="ECO:0000256" key="1">
    <source>
        <dbReference type="ARBA" id="ARBA00004613"/>
    </source>
</evidence>
<feature type="signal peptide" evidence="6">
    <location>
        <begin position="1"/>
        <end position="19"/>
    </location>
</feature>
<dbReference type="Pfam" id="PF06876">
    <property type="entry name" value="SCRL"/>
    <property type="match status" value="1"/>
</dbReference>
<dbReference type="InterPro" id="IPR010682">
    <property type="entry name" value="SCRL"/>
</dbReference>
<dbReference type="SUPFAM" id="SSF57095">
    <property type="entry name" value="Scorpion toxin-like"/>
    <property type="match status" value="1"/>
</dbReference>
<keyword evidence="4 6" id="KW-0732">Signal</keyword>
<evidence type="ECO:0000256" key="4">
    <source>
        <dbReference type="ARBA" id="ARBA00022729"/>
    </source>
</evidence>
<feature type="chain" id="PRO_5004329803" evidence="6">
    <location>
        <begin position="20"/>
        <end position="79"/>
    </location>
</feature>
<accession>Q9MB54</accession>
<evidence type="ECO:0000256" key="6">
    <source>
        <dbReference type="SAM" id="SignalP"/>
    </source>
</evidence>
<dbReference type="EMBL" id="AB035505">
    <property type="protein sequence ID" value="BAA92247.1"/>
    <property type="molecule type" value="mRNA"/>
</dbReference>
<comment type="subcellular location">
    <subcellularLocation>
        <location evidence="1">Secreted</location>
    </subcellularLocation>
</comment>
<gene>
    <name evidence="7" type="primary">SP11-52</name>
</gene>
<keyword evidence="5" id="KW-1015">Disulfide bond</keyword>
<keyword evidence="3" id="KW-0964">Secreted</keyword>
<evidence type="ECO:0000313" key="7">
    <source>
        <dbReference type="EMBL" id="BAA92247.1"/>
    </source>
</evidence>
<dbReference type="GO" id="GO:0007165">
    <property type="term" value="P:signal transduction"/>
    <property type="evidence" value="ECO:0007669"/>
    <property type="project" value="InterPro"/>
</dbReference>
<organism evidence="7">
    <name type="scientific">Brassica campestris</name>
    <name type="common">Field mustard</name>
    <dbReference type="NCBI Taxonomy" id="3711"/>
    <lineage>
        <taxon>Eukaryota</taxon>
        <taxon>Viridiplantae</taxon>
        <taxon>Streptophyta</taxon>
        <taxon>Embryophyta</taxon>
        <taxon>Tracheophyta</taxon>
        <taxon>Spermatophyta</taxon>
        <taxon>Magnoliopsida</taxon>
        <taxon>eudicotyledons</taxon>
        <taxon>Gunneridae</taxon>
        <taxon>Pentapetalae</taxon>
        <taxon>rosids</taxon>
        <taxon>malvids</taxon>
        <taxon>Brassicales</taxon>
        <taxon>Brassicaceae</taxon>
        <taxon>Brassiceae</taxon>
        <taxon>Brassica</taxon>
    </lineage>
</organism>
<comment type="similarity">
    <text evidence="2">Belongs to the DEFL family.</text>
</comment>
<sequence length="79" mass="8998">MKSVLYALLCFIFIVSSHAQDVEANLMNRCTRELPFPGKCGSSEDGGCIKLYSSEKKLHPSRCECEPRYKARFCRCKIC</sequence>